<feature type="chain" id="PRO_5011723793" description="CarboxypepD_reg-like domain-containing protein" evidence="1">
    <location>
        <begin position="20"/>
        <end position="277"/>
    </location>
</feature>
<evidence type="ECO:0000313" key="2">
    <source>
        <dbReference type="EMBL" id="SDC60947.1"/>
    </source>
</evidence>
<accession>A0A1G6N0I3</accession>
<protein>
    <recommendedName>
        <fullName evidence="4">CarboxypepD_reg-like domain-containing protein</fullName>
    </recommendedName>
</protein>
<dbReference type="OrthoDB" id="1223654at2"/>
<evidence type="ECO:0000313" key="3">
    <source>
        <dbReference type="Proteomes" id="UP000198757"/>
    </source>
</evidence>
<dbReference type="InterPro" id="IPR008969">
    <property type="entry name" value="CarboxyPept-like_regulatory"/>
</dbReference>
<sequence>MIRNFFFSGFLFFCITAVAQARQVQGAISGTVFSEYGEKLVYVNVGIRNKNTDGLSGKDGYFRLVLDPACFKDTLCISYAGYEDQLLPIDSLLRDRMPLKIILRQKTLPEVKISYAPERTIKKLGVTVRSPFVYGTVKGGHVEMAQYINLKRPGKLLNLTFFLYGSKKARDTLTIRINVYAVHNGAPGSRIIDKTVIRRVPISTGRITLPLKEEHLYYTMPVFIGVELIPDDQRSSEDHLYAYGARTGGKAFTRTAGLGPWEITRGVTPTLYVEVQQ</sequence>
<organism evidence="2 3">
    <name type="scientific">Niabella drilacis (strain DSM 25811 / CCM 8410 / CCUG 62505 / LMG 26954 / E90)</name>
    <dbReference type="NCBI Taxonomy" id="1285928"/>
    <lineage>
        <taxon>Bacteria</taxon>
        <taxon>Pseudomonadati</taxon>
        <taxon>Bacteroidota</taxon>
        <taxon>Chitinophagia</taxon>
        <taxon>Chitinophagales</taxon>
        <taxon>Chitinophagaceae</taxon>
        <taxon>Niabella</taxon>
    </lineage>
</organism>
<keyword evidence="3" id="KW-1185">Reference proteome</keyword>
<name>A0A1G6N0I3_NIADE</name>
<dbReference type="SUPFAM" id="SSF49464">
    <property type="entry name" value="Carboxypeptidase regulatory domain-like"/>
    <property type="match status" value="1"/>
</dbReference>
<feature type="signal peptide" evidence="1">
    <location>
        <begin position="1"/>
        <end position="19"/>
    </location>
</feature>
<dbReference type="RefSeq" id="WP_090389284.1">
    <property type="nucleotide sequence ID" value="NZ_FMZO01000003.1"/>
</dbReference>
<gene>
    <name evidence="2" type="ORF">SAMN04487894_10395</name>
</gene>
<evidence type="ECO:0008006" key="4">
    <source>
        <dbReference type="Google" id="ProtNLM"/>
    </source>
</evidence>
<dbReference type="Proteomes" id="UP000198757">
    <property type="component" value="Unassembled WGS sequence"/>
</dbReference>
<keyword evidence="1" id="KW-0732">Signal</keyword>
<dbReference type="Pfam" id="PF13715">
    <property type="entry name" value="CarbopepD_reg_2"/>
    <property type="match status" value="1"/>
</dbReference>
<dbReference type="STRING" id="1285928.SAMN04487894_10395"/>
<dbReference type="AlphaFoldDB" id="A0A1G6N0I3"/>
<proteinExistence type="predicted"/>
<dbReference type="EMBL" id="FMZO01000003">
    <property type="protein sequence ID" value="SDC60947.1"/>
    <property type="molecule type" value="Genomic_DNA"/>
</dbReference>
<reference evidence="3" key="1">
    <citation type="submission" date="2016-10" db="EMBL/GenBank/DDBJ databases">
        <authorList>
            <person name="Varghese N."/>
            <person name="Submissions S."/>
        </authorList>
    </citation>
    <scope>NUCLEOTIDE SEQUENCE [LARGE SCALE GENOMIC DNA]</scope>
    <source>
        <strain evidence="3">DSM 25811 / CCM 8410 / LMG 26954 / E90</strain>
    </source>
</reference>
<evidence type="ECO:0000256" key="1">
    <source>
        <dbReference type="SAM" id="SignalP"/>
    </source>
</evidence>